<comment type="caution">
    <text evidence="3">The sequence shown here is derived from an EMBL/GenBank/DDBJ whole genome shotgun (WGS) entry which is preliminary data.</text>
</comment>
<accession>A0A7J7IRD7</accession>
<dbReference type="SUPFAM" id="SSF160350">
    <property type="entry name" value="Rnp2-like"/>
    <property type="match status" value="1"/>
</dbReference>
<evidence type="ECO:0000313" key="3">
    <source>
        <dbReference type="EMBL" id="KAF6005124.1"/>
    </source>
</evidence>
<protein>
    <submittedName>
        <fullName evidence="3">Uncharacterized protein</fullName>
    </submittedName>
</protein>
<evidence type="ECO:0000256" key="1">
    <source>
        <dbReference type="ARBA" id="ARBA00010800"/>
    </source>
</evidence>
<dbReference type="InterPro" id="IPR002759">
    <property type="entry name" value="Pop5/Rpp14/Rnp2-like"/>
</dbReference>
<evidence type="ECO:0000313" key="4">
    <source>
        <dbReference type="Proteomes" id="UP000530660"/>
    </source>
</evidence>
<keyword evidence="2" id="KW-0819">tRNA processing</keyword>
<keyword evidence="4" id="KW-1185">Reference proteome</keyword>
<reference evidence="3 4" key="1">
    <citation type="journal article" date="2020" name="J. Phycol.">
        <title>Comparative genome analysis reveals Cyanidiococcus gen. nov., a new extremophilic red algal genus sister to Cyanidioschyzon (Cyanidioschyzonaceae, Rhodophyta).</title>
        <authorList>
            <person name="Liu S.-L."/>
            <person name="Chiang Y.-R."/>
            <person name="Yoon H.S."/>
            <person name="Fu H.-Y."/>
        </authorList>
    </citation>
    <scope>NUCLEOTIDE SEQUENCE [LARGE SCALE GENOMIC DNA]</scope>
    <source>
        <strain evidence="3 4">THAL066</strain>
    </source>
</reference>
<dbReference type="InterPro" id="IPR038085">
    <property type="entry name" value="Rnp2-like_sf"/>
</dbReference>
<dbReference type="AlphaFoldDB" id="A0A7J7IRD7"/>
<dbReference type="Gene3D" id="3.30.70.3250">
    <property type="entry name" value="Ribonuclease P, Pop5 subunit"/>
    <property type="match status" value="1"/>
</dbReference>
<sequence>MRWLQPCGVLPARYGYLKISIEFVAPTKLESYQVQALIQAALRSLYGQVGSATLLVDILVWEPGTVQRRGVAGVHEAGFGLLRMEIESAAAVWAALTVLSTFDNKTCRVIVHEATPFLPALCRLPADADLS</sequence>
<dbReference type="GO" id="GO:0001682">
    <property type="term" value="P:tRNA 5'-leader removal"/>
    <property type="evidence" value="ECO:0007669"/>
    <property type="project" value="InterPro"/>
</dbReference>
<evidence type="ECO:0000256" key="2">
    <source>
        <dbReference type="ARBA" id="ARBA00022694"/>
    </source>
</evidence>
<dbReference type="Proteomes" id="UP000530660">
    <property type="component" value="Unassembled WGS sequence"/>
</dbReference>
<comment type="similarity">
    <text evidence="1">Belongs to the eukaryotic/archaeal RNase P protein component 2 family.</text>
</comment>
<name>A0A7J7IRD7_9RHOD</name>
<organism evidence="3 4">
    <name type="scientific">Cyanidiococcus yangmingshanensis</name>
    <dbReference type="NCBI Taxonomy" id="2690220"/>
    <lineage>
        <taxon>Eukaryota</taxon>
        <taxon>Rhodophyta</taxon>
        <taxon>Bangiophyceae</taxon>
        <taxon>Cyanidiales</taxon>
        <taxon>Cyanidiaceae</taxon>
        <taxon>Cyanidiococcus</taxon>
    </lineage>
</organism>
<dbReference type="Pfam" id="PF01900">
    <property type="entry name" value="RNase_P_Rpp14"/>
    <property type="match status" value="1"/>
</dbReference>
<dbReference type="OrthoDB" id="2262258at2759"/>
<gene>
    <name evidence="3" type="ORF">F1559_000921</name>
</gene>
<dbReference type="EMBL" id="VWRR01000001">
    <property type="protein sequence ID" value="KAF6005124.1"/>
    <property type="molecule type" value="Genomic_DNA"/>
</dbReference>
<dbReference type="GO" id="GO:0030677">
    <property type="term" value="C:ribonuclease P complex"/>
    <property type="evidence" value="ECO:0007669"/>
    <property type="project" value="InterPro"/>
</dbReference>
<proteinExistence type="inferred from homology"/>